<evidence type="ECO:0000313" key="5">
    <source>
        <dbReference type="EMBL" id="KAF9612404.1"/>
    </source>
</evidence>
<evidence type="ECO:0000259" key="4">
    <source>
        <dbReference type="Pfam" id="PF24659"/>
    </source>
</evidence>
<comment type="subcellular location">
    <subcellularLocation>
        <location evidence="1">Nucleus</location>
    </subcellularLocation>
</comment>
<evidence type="ECO:0000256" key="1">
    <source>
        <dbReference type="ARBA" id="ARBA00004123"/>
    </source>
</evidence>
<sequence length="171" mass="19491">MKKRAIFVLPRPNNLRKHNGECYAYSSHSQAVLDCLRNRNEWAQLVDSGPKTNGGRKKRKPDSESPLVEIEEIEYAKGRTTKELESKIVGLHREDFPKGKRKAKSKAINLCRKRSKRGRRGEKQMLFTEDDLGSFSHSSDNDIFNEGQLGVLVHVRLAMKLLVVRDEAGSM</sequence>
<proteinExistence type="predicted"/>
<name>A0A835I895_9MAGN</name>
<evidence type="ECO:0000256" key="2">
    <source>
        <dbReference type="ARBA" id="ARBA00023242"/>
    </source>
</evidence>
<keyword evidence="6" id="KW-1185">Reference proteome</keyword>
<dbReference type="AlphaFoldDB" id="A0A835I895"/>
<comment type="caution">
    <text evidence="5">The sequence shown here is derived from an EMBL/GenBank/DDBJ whole genome shotgun (WGS) entry which is preliminary data.</text>
</comment>
<dbReference type="Proteomes" id="UP000631114">
    <property type="component" value="Unassembled WGS sequence"/>
</dbReference>
<gene>
    <name evidence="5" type="ORF">IFM89_039400</name>
</gene>
<dbReference type="PANTHER" id="PTHR14571:SF9">
    <property type="entry name" value="HISTONE-LYSINE N-METHYLTRANSFERASE SET-26-RELATED"/>
    <property type="match status" value="1"/>
</dbReference>
<dbReference type="OrthoDB" id="79252at2759"/>
<evidence type="ECO:0000313" key="6">
    <source>
        <dbReference type="Proteomes" id="UP000631114"/>
    </source>
</evidence>
<protein>
    <recommendedName>
        <fullName evidence="4">DUF7648 domain-containing protein</fullName>
    </recommendedName>
</protein>
<feature type="domain" description="DUF7648" evidence="4">
    <location>
        <begin position="10"/>
        <end position="46"/>
    </location>
</feature>
<dbReference type="InterPro" id="IPR056065">
    <property type="entry name" value="DUF7648"/>
</dbReference>
<dbReference type="EMBL" id="JADFTS010000004">
    <property type="protein sequence ID" value="KAF9612404.1"/>
    <property type="molecule type" value="Genomic_DNA"/>
</dbReference>
<feature type="region of interest" description="Disordered" evidence="3">
    <location>
        <begin position="46"/>
        <end position="71"/>
    </location>
</feature>
<dbReference type="GO" id="GO:0005634">
    <property type="term" value="C:nucleus"/>
    <property type="evidence" value="ECO:0007669"/>
    <property type="project" value="UniProtKB-SubCell"/>
</dbReference>
<keyword evidence="2" id="KW-0539">Nucleus</keyword>
<reference evidence="5 6" key="1">
    <citation type="submission" date="2020-10" db="EMBL/GenBank/DDBJ databases">
        <title>The Coptis chinensis genome and diversification of protoberbering-type alkaloids.</title>
        <authorList>
            <person name="Wang B."/>
            <person name="Shu S."/>
            <person name="Song C."/>
            <person name="Liu Y."/>
        </authorList>
    </citation>
    <scope>NUCLEOTIDE SEQUENCE [LARGE SCALE GENOMIC DNA]</scope>
    <source>
        <strain evidence="5">HL-2020</strain>
        <tissue evidence="5">Leaf</tissue>
    </source>
</reference>
<organism evidence="5 6">
    <name type="scientific">Coptis chinensis</name>
    <dbReference type="NCBI Taxonomy" id="261450"/>
    <lineage>
        <taxon>Eukaryota</taxon>
        <taxon>Viridiplantae</taxon>
        <taxon>Streptophyta</taxon>
        <taxon>Embryophyta</taxon>
        <taxon>Tracheophyta</taxon>
        <taxon>Spermatophyta</taxon>
        <taxon>Magnoliopsida</taxon>
        <taxon>Ranunculales</taxon>
        <taxon>Ranunculaceae</taxon>
        <taxon>Coptidoideae</taxon>
        <taxon>Coptis</taxon>
    </lineage>
</organism>
<accession>A0A835I895</accession>
<evidence type="ECO:0000256" key="3">
    <source>
        <dbReference type="SAM" id="MobiDB-lite"/>
    </source>
</evidence>
<dbReference type="Pfam" id="PF24659">
    <property type="entry name" value="DUF7648"/>
    <property type="match status" value="1"/>
</dbReference>
<dbReference type="PANTHER" id="PTHR14571">
    <property type="entry name" value="HISTONE-LYSINE N-METHYLTRANSFERASE SET-26-RELATED"/>
    <property type="match status" value="1"/>
</dbReference>